<dbReference type="RefSeq" id="WP_187533641.1">
    <property type="nucleotide sequence ID" value="NZ_CBCSHU010000010.1"/>
</dbReference>
<dbReference type="GO" id="GO:0000774">
    <property type="term" value="F:adenyl-nucleotide exchange factor activity"/>
    <property type="evidence" value="ECO:0007669"/>
    <property type="project" value="InterPro"/>
</dbReference>
<dbReference type="PRINTS" id="PR00773">
    <property type="entry name" value="GRPEPROTEIN"/>
</dbReference>
<dbReference type="GO" id="GO:0051087">
    <property type="term" value="F:protein-folding chaperone binding"/>
    <property type="evidence" value="ECO:0007669"/>
    <property type="project" value="InterPro"/>
</dbReference>
<evidence type="ECO:0000256" key="8">
    <source>
        <dbReference type="ARBA" id="ARBA00072274"/>
    </source>
</evidence>
<evidence type="ECO:0000256" key="9">
    <source>
        <dbReference type="ARBA" id="ARBA00076414"/>
    </source>
</evidence>
<dbReference type="Gene3D" id="3.90.20.20">
    <property type="match status" value="1"/>
</dbReference>
<dbReference type="GO" id="GO:0006457">
    <property type="term" value="P:protein folding"/>
    <property type="evidence" value="ECO:0007669"/>
    <property type="project" value="InterPro"/>
</dbReference>
<evidence type="ECO:0000256" key="6">
    <source>
        <dbReference type="ARBA" id="ARBA00023186"/>
    </source>
</evidence>
<comment type="similarity">
    <text evidence="2 10 12">Belongs to the GrpE family.</text>
</comment>
<evidence type="ECO:0000256" key="12">
    <source>
        <dbReference type="RuleBase" id="RU004478"/>
    </source>
</evidence>
<evidence type="ECO:0000256" key="1">
    <source>
        <dbReference type="ARBA" id="ARBA00004496"/>
    </source>
</evidence>
<evidence type="ECO:0000313" key="14">
    <source>
        <dbReference type="EMBL" id="QNN60513.1"/>
    </source>
</evidence>
<dbReference type="PANTHER" id="PTHR21237:SF23">
    <property type="entry name" value="GRPE PROTEIN HOMOLOG, MITOCHONDRIAL"/>
    <property type="match status" value="1"/>
</dbReference>
<dbReference type="Proteomes" id="UP000515928">
    <property type="component" value="Chromosome"/>
</dbReference>
<evidence type="ECO:0000256" key="13">
    <source>
        <dbReference type="SAM" id="MobiDB-lite"/>
    </source>
</evidence>
<keyword evidence="5 10" id="KW-0346">Stress response</keyword>
<dbReference type="GO" id="GO:0051082">
    <property type="term" value="F:unfolded protein binding"/>
    <property type="evidence" value="ECO:0007669"/>
    <property type="project" value="TreeGrafter"/>
</dbReference>
<dbReference type="PROSITE" id="PS01071">
    <property type="entry name" value="GRPE"/>
    <property type="match status" value="1"/>
</dbReference>
<comment type="subunit">
    <text evidence="3 10">Homodimer.</text>
</comment>
<feature type="compositionally biased region" description="Acidic residues" evidence="13">
    <location>
        <begin position="22"/>
        <end position="39"/>
    </location>
</feature>
<evidence type="ECO:0000256" key="3">
    <source>
        <dbReference type="ARBA" id="ARBA00011738"/>
    </source>
</evidence>
<dbReference type="InterPro" id="IPR013805">
    <property type="entry name" value="GrpE_CC"/>
</dbReference>
<comment type="subcellular location">
    <subcellularLocation>
        <location evidence="1 10">Cytoplasm</location>
    </subcellularLocation>
</comment>
<dbReference type="KEGG" id="eio:H9L01_09085"/>
<dbReference type="GO" id="GO:0005829">
    <property type="term" value="C:cytosol"/>
    <property type="evidence" value="ECO:0007669"/>
    <property type="project" value="TreeGrafter"/>
</dbReference>
<dbReference type="FunFam" id="2.30.22.10:FF:000001">
    <property type="entry name" value="Protein GrpE"/>
    <property type="match status" value="1"/>
</dbReference>
<protein>
    <recommendedName>
        <fullName evidence="8 10">Protein GrpE</fullName>
    </recommendedName>
    <alternativeName>
        <fullName evidence="9 10">HSP-70 cofactor</fullName>
    </alternativeName>
</protein>
<dbReference type="HAMAP" id="MF_01151">
    <property type="entry name" value="GrpE"/>
    <property type="match status" value="1"/>
</dbReference>
<accession>A0A7G9RY38</accession>
<dbReference type="CDD" id="cd00446">
    <property type="entry name" value="GrpE"/>
    <property type="match status" value="1"/>
</dbReference>
<evidence type="ECO:0000313" key="15">
    <source>
        <dbReference type="Proteomes" id="UP000515928"/>
    </source>
</evidence>
<name>A0A7G9RY38_9FIRM</name>
<dbReference type="NCBIfam" id="NF010738">
    <property type="entry name" value="PRK14140.1"/>
    <property type="match status" value="1"/>
</dbReference>
<evidence type="ECO:0000256" key="7">
    <source>
        <dbReference type="ARBA" id="ARBA00053401"/>
    </source>
</evidence>
<feature type="region of interest" description="Disordered" evidence="13">
    <location>
        <begin position="22"/>
        <end position="41"/>
    </location>
</feature>
<comment type="function">
    <text evidence="7 10 11">Participates actively in the response to hyperosmotic and heat shock by preventing the aggregation of stress-denatured proteins, in association with DnaK and GrpE. It is the nucleotide exchange factor for DnaK and may function as a thermosensor. Unfolded proteins bind initially to DnaJ; upon interaction with the DnaJ-bound protein, DnaK hydrolyzes its bound ATP, resulting in the formation of a stable complex. GrpE releases ADP from DnaK; ATP binding to DnaK triggers the release of the substrate protein, thus completing the reaction cycle. Several rounds of ATP-dependent interactions between DnaJ, DnaK and GrpE are required for fully efficient folding.</text>
</comment>
<proteinExistence type="inferred from homology"/>
<keyword evidence="15" id="KW-1185">Reference proteome</keyword>
<gene>
    <name evidence="10 14" type="primary">grpE</name>
    <name evidence="14" type="ORF">H9L01_09085</name>
</gene>
<reference evidence="14 15" key="1">
    <citation type="submission" date="2020-08" db="EMBL/GenBank/DDBJ databases">
        <title>Genome sequence of Erysipelothrix inopinata DSM 15511T.</title>
        <authorList>
            <person name="Hyun D.-W."/>
            <person name="Bae J.-W."/>
        </authorList>
    </citation>
    <scope>NUCLEOTIDE SEQUENCE [LARGE SCALE GENOMIC DNA]</scope>
    <source>
        <strain evidence="14 15">DSM 15511</strain>
    </source>
</reference>
<keyword evidence="4 10" id="KW-0963">Cytoplasm</keyword>
<organism evidence="14 15">
    <name type="scientific">Erysipelothrix inopinata</name>
    <dbReference type="NCBI Taxonomy" id="225084"/>
    <lineage>
        <taxon>Bacteria</taxon>
        <taxon>Bacillati</taxon>
        <taxon>Bacillota</taxon>
        <taxon>Erysipelotrichia</taxon>
        <taxon>Erysipelotrichales</taxon>
        <taxon>Erysipelotrichaceae</taxon>
        <taxon>Erysipelothrix</taxon>
    </lineage>
</organism>
<dbReference type="Gene3D" id="2.30.22.10">
    <property type="entry name" value="Head domain of nucleotide exchange factor GrpE"/>
    <property type="match status" value="1"/>
</dbReference>
<dbReference type="InterPro" id="IPR000740">
    <property type="entry name" value="GrpE"/>
</dbReference>
<dbReference type="GO" id="GO:0042803">
    <property type="term" value="F:protein homodimerization activity"/>
    <property type="evidence" value="ECO:0007669"/>
    <property type="project" value="InterPro"/>
</dbReference>
<dbReference type="Pfam" id="PF01025">
    <property type="entry name" value="GrpE"/>
    <property type="match status" value="1"/>
</dbReference>
<dbReference type="AlphaFoldDB" id="A0A7G9RY38"/>
<evidence type="ECO:0000256" key="5">
    <source>
        <dbReference type="ARBA" id="ARBA00023016"/>
    </source>
</evidence>
<evidence type="ECO:0000256" key="4">
    <source>
        <dbReference type="ARBA" id="ARBA00022490"/>
    </source>
</evidence>
<keyword evidence="6 10" id="KW-0143">Chaperone</keyword>
<dbReference type="SUPFAM" id="SSF51064">
    <property type="entry name" value="Head domain of nucleotide exchange factor GrpE"/>
    <property type="match status" value="1"/>
</dbReference>
<dbReference type="SUPFAM" id="SSF58014">
    <property type="entry name" value="Coiled-coil domain of nucleotide exchange factor GrpE"/>
    <property type="match status" value="1"/>
</dbReference>
<dbReference type="InterPro" id="IPR009012">
    <property type="entry name" value="GrpE_head"/>
</dbReference>
<sequence length="184" mass="21443">MSDKKINDNEKLEEVVVEEVLDENCEPEVETEDSQDSLEQENKKLKEEIETLKNDYLKAFADTENLKKRLQREHEQTRKYRIQSFALSILPVIDNLERALSQETSDEAFREGVQMIYDQLMDSLKSEGVTPIEALNHEFDPNIHQAMMMEEIEGVEPNIVVQELQKGYMLKDRILRASLVKVSQ</sequence>
<dbReference type="EMBL" id="CP060715">
    <property type="protein sequence ID" value="QNN60513.1"/>
    <property type="molecule type" value="Genomic_DNA"/>
</dbReference>
<dbReference type="PANTHER" id="PTHR21237">
    <property type="entry name" value="GRPE PROTEIN"/>
    <property type="match status" value="1"/>
</dbReference>
<evidence type="ECO:0000256" key="11">
    <source>
        <dbReference type="RuleBase" id="RU000639"/>
    </source>
</evidence>
<evidence type="ECO:0000256" key="2">
    <source>
        <dbReference type="ARBA" id="ARBA00009054"/>
    </source>
</evidence>
<evidence type="ECO:0000256" key="10">
    <source>
        <dbReference type="HAMAP-Rule" id="MF_01151"/>
    </source>
</evidence>